<dbReference type="OrthoDB" id="384721at2"/>
<keyword evidence="4" id="KW-1185">Reference proteome</keyword>
<dbReference type="Proteomes" id="UP000296883">
    <property type="component" value="Chromosome"/>
</dbReference>
<dbReference type="CDD" id="cd08563">
    <property type="entry name" value="GDPD_TtGDE_like"/>
    <property type="match status" value="1"/>
</dbReference>
<dbReference type="SUPFAM" id="SSF51695">
    <property type="entry name" value="PLC-like phosphodiesterases"/>
    <property type="match status" value="1"/>
</dbReference>
<dbReference type="PANTHER" id="PTHR46211">
    <property type="entry name" value="GLYCEROPHOSPHORYL DIESTER PHOSPHODIESTERASE"/>
    <property type="match status" value="1"/>
</dbReference>
<dbReference type="Pfam" id="PF03009">
    <property type="entry name" value="GDPD"/>
    <property type="match status" value="1"/>
</dbReference>
<dbReference type="GO" id="GO:0006629">
    <property type="term" value="P:lipid metabolic process"/>
    <property type="evidence" value="ECO:0007669"/>
    <property type="project" value="InterPro"/>
</dbReference>
<dbReference type="PROSITE" id="PS51704">
    <property type="entry name" value="GP_PDE"/>
    <property type="match status" value="1"/>
</dbReference>
<name>A0A4Z0DAR0_9ENTE</name>
<sequence length="244" mass="28059">MTKVFAHRGSKGTHPENTLPAFEEAVLADADGIELDVHVSKDGHLMVIHDETIDRTTTGTGRVMDLTKKEIQSFNAGSWFSEEYDETIVPTLEEVTYFLKQLNFKGILNIEIKTDKIHYPEIETRIHEWMISDIWPFSFMYSSFNVGTLVILEKIAPEVPNALITFADQEMIDYGLLTRNITGIHPKITWLEEHPEQVSTFSKALRPWTVNKKDQMLFCFKYGVSGIMTDYPRTAVALRNEWQK</sequence>
<dbReference type="AlphaFoldDB" id="A0A4Z0DAR0"/>
<evidence type="ECO:0000313" key="2">
    <source>
        <dbReference type="EMBL" id="QCA29622.1"/>
    </source>
</evidence>
<evidence type="ECO:0000259" key="1">
    <source>
        <dbReference type="PROSITE" id="PS51704"/>
    </source>
</evidence>
<gene>
    <name evidence="3" type="ORF">E4031_04245</name>
    <name evidence="2" type="ORF">E4Z98_08260</name>
</gene>
<accession>A0A7Z1YBE6</accession>
<proteinExistence type="predicted"/>
<dbReference type="GO" id="GO:0008081">
    <property type="term" value="F:phosphoric diester hydrolase activity"/>
    <property type="evidence" value="ECO:0007669"/>
    <property type="project" value="InterPro"/>
</dbReference>
<feature type="domain" description="GP-PDE" evidence="1">
    <location>
        <begin position="2"/>
        <end position="239"/>
    </location>
</feature>
<dbReference type="Gene3D" id="3.20.20.190">
    <property type="entry name" value="Phosphatidylinositol (PI) phosphodiesterase"/>
    <property type="match status" value="1"/>
</dbReference>
<evidence type="ECO:0000313" key="3">
    <source>
        <dbReference type="EMBL" id="TFZ42020.1"/>
    </source>
</evidence>
<dbReference type="InterPro" id="IPR017946">
    <property type="entry name" value="PLC-like_Pdiesterase_TIM-brl"/>
</dbReference>
<accession>A0A4Z0DAR0</accession>
<dbReference type="InterPro" id="IPR030395">
    <property type="entry name" value="GP_PDE_dom"/>
</dbReference>
<dbReference type="KEGG" id="vac:E4Z98_08260"/>
<dbReference type="Proteomes" id="UP000297725">
    <property type="component" value="Unassembled WGS sequence"/>
</dbReference>
<reference evidence="3 5" key="1">
    <citation type="submission" date="2019-03" db="EMBL/GenBank/DDBJ databases">
        <title>Vagococcus sp. was isolated fron gut of Carduelis flavirostris.</title>
        <authorList>
            <person name="Ge Y."/>
        </authorList>
    </citation>
    <scope>NUCLEOTIDE SEQUENCE [LARGE SCALE GENOMIC DNA]</scope>
    <source>
        <strain evidence="3 5">CF-210</strain>
    </source>
</reference>
<dbReference type="EMBL" id="CP038865">
    <property type="protein sequence ID" value="QCA29622.1"/>
    <property type="molecule type" value="Genomic_DNA"/>
</dbReference>
<organism evidence="2 4">
    <name type="scientific">Vagococcus xieshaowenii</name>
    <dbReference type="NCBI Taxonomy" id="2562451"/>
    <lineage>
        <taxon>Bacteria</taxon>
        <taxon>Bacillati</taxon>
        <taxon>Bacillota</taxon>
        <taxon>Bacilli</taxon>
        <taxon>Lactobacillales</taxon>
        <taxon>Enterococcaceae</taxon>
        <taxon>Vagococcus</taxon>
    </lineage>
</organism>
<dbReference type="PANTHER" id="PTHR46211:SF1">
    <property type="entry name" value="GLYCEROPHOSPHODIESTER PHOSPHODIESTERASE, CYTOPLASMIC"/>
    <property type="match status" value="1"/>
</dbReference>
<dbReference type="EMBL" id="SRHU01000015">
    <property type="protein sequence ID" value="TFZ42020.1"/>
    <property type="molecule type" value="Genomic_DNA"/>
</dbReference>
<evidence type="ECO:0000313" key="5">
    <source>
        <dbReference type="Proteomes" id="UP000297725"/>
    </source>
</evidence>
<protein>
    <submittedName>
        <fullName evidence="2">Glycerophosphodiester phosphodiesterase</fullName>
    </submittedName>
</protein>
<evidence type="ECO:0000313" key="4">
    <source>
        <dbReference type="Proteomes" id="UP000296883"/>
    </source>
</evidence>
<reference evidence="2 4" key="2">
    <citation type="journal article" date="2020" name="Int. J. Syst. Evol. Microbiol.">
        <title>Vagococcus xieshaowenii sp. nov., isolated from snow finch (Montifringilla taczanowskii) cloacal content.</title>
        <authorList>
            <person name="Ge Y."/>
            <person name="Yang J."/>
            <person name="Lai X.H."/>
            <person name="Zhang G."/>
            <person name="Jin D."/>
            <person name="Lu S."/>
            <person name="Wang B."/>
            <person name="Huang Y."/>
            <person name="Huang Y."/>
            <person name="Ren Z."/>
            <person name="Zhang X."/>
            <person name="Xu J."/>
        </authorList>
    </citation>
    <scope>NUCLEOTIDE SEQUENCE [LARGE SCALE GENOMIC DNA]</scope>
    <source>
        <strain evidence="2">Personal::cf-49</strain>
        <strain evidence="4">personal::cf-49</strain>
    </source>
</reference>